<sequence length="201" mass="21485">MSALPPESGLRLILGSASPRRRELLAQIGLAPNDVRPPDIDETPHRGELPRAYARRIADEKARAVALDEGEVLLCADTTVALGRRIMGKPVDATEAARFLHMLSGRRHTVITAVAVRRGDRVWAREVETAVKMKRLSNPEVNAYLATGDWQGKAGGYAIQGPAGAFIPWINGSFTGVVGLPLAETAGLLTAAGYPVHGEHA</sequence>
<dbReference type="InterPro" id="IPR003697">
    <property type="entry name" value="Maf-like"/>
</dbReference>
<keyword evidence="6" id="KW-1185">Reference proteome</keyword>
<gene>
    <name evidence="5" type="ORF">FHS00_001827</name>
</gene>
<dbReference type="RefSeq" id="WP_183472051.1">
    <property type="nucleotide sequence ID" value="NZ_JACIBX010000006.1"/>
</dbReference>
<dbReference type="SUPFAM" id="SSF52972">
    <property type="entry name" value="ITPase-like"/>
    <property type="match status" value="1"/>
</dbReference>
<dbReference type="CDD" id="cd00555">
    <property type="entry name" value="Maf"/>
    <property type="match status" value="1"/>
</dbReference>
<dbReference type="NCBIfam" id="TIGR00172">
    <property type="entry name" value="maf"/>
    <property type="match status" value="1"/>
</dbReference>
<dbReference type="PANTHER" id="PTHR43213">
    <property type="entry name" value="BIFUNCTIONAL DTTP/UTP PYROPHOSPHATASE/METHYLTRANSFERASE PROTEIN-RELATED"/>
    <property type="match status" value="1"/>
</dbReference>
<dbReference type="PIRSF" id="PIRSF006305">
    <property type="entry name" value="Maf"/>
    <property type="match status" value="1"/>
</dbReference>
<comment type="similarity">
    <text evidence="4">Belongs to the Maf family. YhdE subfamily.</text>
</comment>
<evidence type="ECO:0000256" key="3">
    <source>
        <dbReference type="ARBA" id="ARBA00023080"/>
    </source>
</evidence>
<dbReference type="PANTHER" id="PTHR43213:SF5">
    <property type="entry name" value="BIFUNCTIONAL DTTP_UTP PYROPHOSPHATASE_METHYLTRANSFERASE PROTEIN-RELATED"/>
    <property type="match status" value="1"/>
</dbReference>
<dbReference type="HAMAP" id="MF_00528">
    <property type="entry name" value="Maf"/>
    <property type="match status" value="1"/>
</dbReference>
<proteinExistence type="inferred from homology"/>
<dbReference type="EC" id="3.6.1.9" evidence="4"/>
<feature type="site" description="Important for substrate specificity" evidence="4">
    <location>
        <position position="20"/>
    </location>
</feature>
<organism evidence="5 6">
    <name type="scientific">Limimaricola variabilis</name>
    <dbReference type="NCBI Taxonomy" id="1492771"/>
    <lineage>
        <taxon>Bacteria</taxon>
        <taxon>Pseudomonadati</taxon>
        <taxon>Pseudomonadota</taxon>
        <taxon>Alphaproteobacteria</taxon>
        <taxon>Rhodobacterales</taxon>
        <taxon>Paracoccaceae</taxon>
        <taxon>Limimaricola</taxon>
    </lineage>
</organism>
<dbReference type="Proteomes" id="UP000576152">
    <property type="component" value="Unassembled WGS sequence"/>
</dbReference>
<dbReference type="InterPro" id="IPR029001">
    <property type="entry name" value="ITPase-like_fam"/>
</dbReference>
<comment type="caution">
    <text evidence="5">The sequence shown here is derived from an EMBL/GenBank/DDBJ whole genome shotgun (WGS) entry which is preliminary data.</text>
</comment>
<evidence type="ECO:0000256" key="2">
    <source>
        <dbReference type="ARBA" id="ARBA00022801"/>
    </source>
</evidence>
<evidence type="ECO:0000313" key="6">
    <source>
        <dbReference type="Proteomes" id="UP000576152"/>
    </source>
</evidence>
<keyword evidence="3 4" id="KW-0546">Nucleotide metabolism</keyword>
<comment type="function">
    <text evidence="4">Nucleoside triphosphate pyrophosphatase that hydrolyzes dTTP and UTP. May have a dual role in cell division arrest and in preventing the incorporation of modified nucleotides into cellular nucleic acids.</text>
</comment>
<keyword evidence="4" id="KW-0963">Cytoplasm</keyword>
<evidence type="ECO:0000313" key="5">
    <source>
        <dbReference type="EMBL" id="MBB3712245.1"/>
    </source>
</evidence>
<protein>
    <recommendedName>
        <fullName evidence="4">dTTP/UTP pyrophosphatase</fullName>
        <shortName evidence="4">dTTPase/UTPase</shortName>
        <ecNumber evidence="4">3.6.1.9</ecNumber>
    </recommendedName>
    <alternativeName>
        <fullName evidence="4">Nucleoside triphosphate pyrophosphatase</fullName>
    </alternativeName>
    <alternativeName>
        <fullName evidence="4">Nucleotide pyrophosphatase</fullName>
        <shortName evidence="4">Nucleotide PPase</shortName>
    </alternativeName>
</protein>
<comment type="cofactor">
    <cofactor evidence="1 4">
        <name>a divalent metal cation</name>
        <dbReference type="ChEBI" id="CHEBI:60240"/>
    </cofactor>
</comment>
<feature type="site" description="Important for substrate specificity" evidence="4">
    <location>
        <position position="160"/>
    </location>
</feature>
<keyword evidence="2 4" id="KW-0378">Hydrolase</keyword>
<accession>A0ABR6HNW7</accession>
<comment type="catalytic activity">
    <reaction evidence="4">
        <text>UTP + H2O = UMP + diphosphate + H(+)</text>
        <dbReference type="Rhea" id="RHEA:29395"/>
        <dbReference type="ChEBI" id="CHEBI:15377"/>
        <dbReference type="ChEBI" id="CHEBI:15378"/>
        <dbReference type="ChEBI" id="CHEBI:33019"/>
        <dbReference type="ChEBI" id="CHEBI:46398"/>
        <dbReference type="ChEBI" id="CHEBI:57865"/>
        <dbReference type="EC" id="3.6.1.9"/>
    </reaction>
</comment>
<comment type="catalytic activity">
    <reaction evidence="4">
        <text>dTTP + H2O = dTMP + diphosphate + H(+)</text>
        <dbReference type="Rhea" id="RHEA:28534"/>
        <dbReference type="ChEBI" id="CHEBI:15377"/>
        <dbReference type="ChEBI" id="CHEBI:15378"/>
        <dbReference type="ChEBI" id="CHEBI:33019"/>
        <dbReference type="ChEBI" id="CHEBI:37568"/>
        <dbReference type="ChEBI" id="CHEBI:63528"/>
        <dbReference type="EC" id="3.6.1.9"/>
    </reaction>
</comment>
<feature type="active site" description="Proton acceptor" evidence="4">
    <location>
        <position position="77"/>
    </location>
</feature>
<feature type="site" description="Important for substrate specificity" evidence="4">
    <location>
        <position position="78"/>
    </location>
</feature>
<dbReference type="EMBL" id="JACIBX010000006">
    <property type="protein sequence ID" value="MBB3712245.1"/>
    <property type="molecule type" value="Genomic_DNA"/>
</dbReference>
<name>A0ABR6HNW7_9RHOB</name>
<evidence type="ECO:0000256" key="1">
    <source>
        <dbReference type="ARBA" id="ARBA00001968"/>
    </source>
</evidence>
<evidence type="ECO:0000256" key="4">
    <source>
        <dbReference type="HAMAP-Rule" id="MF_00528"/>
    </source>
</evidence>
<dbReference type="Pfam" id="PF02545">
    <property type="entry name" value="Maf"/>
    <property type="match status" value="1"/>
</dbReference>
<comment type="caution">
    <text evidence="4">Lacks conserved residue(s) required for the propagation of feature annotation.</text>
</comment>
<reference evidence="5 6" key="1">
    <citation type="submission" date="2020-08" db="EMBL/GenBank/DDBJ databases">
        <title>Genomic Encyclopedia of Type Strains, Phase III (KMG-III): the genomes of soil and plant-associated and newly described type strains.</title>
        <authorList>
            <person name="Whitman W."/>
        </authorList>
    </citation>
    <scope>NUCLEOTIDE SEQUENCE [LARGE SCALE GENOMIC DNA]</scope>
    <source>
        <strain evidence="5 6">CECT 8572</strain>
    </source>
</reference>
<comment type="subcellular location">
    <subcellularLocation>
        <location evidence="4">Cytoplasm</location>
    </subcellularLocation>
</comment>
<dbReference type="Gene3D" id="3.90.950.10">
    <property type="match status" value="1"/>
</dbReference>